<organism evidence="11 12">
    <name type="scientific">Branchiostoma belcheri</name>
    <name type="common">Amphioxus</name>
    <dbReference type="NCBI Taxonomy" id="7741"/>
    <lineage>
        <taxon>Eukaryota</taxon>
        <taxon>Metazoa</taxon>
        <taxon>Chordata</taxon>
        <taxon>Cephalochordata</taxon>
        <taxon>Leptocardii</taxon>
        <taxon>Amphioxiformes</taxon>
        <taxon>Branchiostomatidae</taxon>
        <taxon>Branchiostoma</taxon>
    </lineage>
</organism>
<keyword evidence="5" id="KW-0496">Mitochondrion</keyword>
<dbReference type="InterPro" id="IPR020070">
    <property type="entry name" value="Ribosomal_bL9_N"/>
</dbReference>
<evidence type="ECO:0000313" key="11">
    <source>
        <dbReference type="Proteomes" id="UP000515135"/>
    </source>
</evidence>
<comment type="subcellular location">
    <subcellularLocation>
        <location evidence="1">Mitochondrion</location>
    </subcellularLocation>
</comment>
<keyword evidence="3" id="KW-0809">Transit peptide</keyword>
<accession>A0A6P4ZWC2</accession>
<gene>
    <name evidence="12" type="primary">LOC109478227</name>
</gene>
<dbReference type="Gene3D" id="3.40.5.10">
    <property type="entry name" value="Ribosomal protein L9, N-terminal domain"/>
    <property type="match status" value="1"/>
</dbReference>
<dbReference type="Proteomes" id="UP000515135">
    <property type="component" value="Unplaced"/>
</dbReference>
<dbReference type="GO" id="GO:0005840">
    <property type="term" value="C:ribosome"/>
    <property type="evidence" value="ECO:0007669"/>
    <property type="project" value="UniProtKB-KW"/>
</dbReference>
<evidence type="ECO:0000256" key="2">
    <source>
        <dbReference type="ARBA" id="ARBA00010605"/>
    </source>
</evidence>
<dbReference type="GO" id="GO:1990904">
    <property type="term" value="C:ribonucleoprotein complex"/>
    <property type="evidence" value="ECO:0007669"/>
    <property type="project" value="UniProtKB-KW"/>
</dbReference>
<evidence type="ECO:0000256" key="3">
    <source>
        <dbReference type="ARBA" id="ARBA00022946"/>
    </source>
</evidence>
<dbReference type="InterPro" id="IPR054302">
    <property type="entry name" value="Ribosomal_bL9m_C"/>
</dbReference>
<evidence type="ECO:0000256" key="8">
    <source>
        <dbReference type="ARBA" id="ARBA00035381"/>
    </source>
</evidence>
<dbReference type="Pfam" id="PF22078">
    <property type="entry name" value="Ribosomal_bL9m_C"/>
    <property type="match status" value="1"/>
</dbReference>
<protein>
    <recommendedName>
        <fullName evidence="7">Large ribosomal subunit protein bL9m</fullName>
    </recommendedName>
    <alternativeName>
        <fullName evidence="8">39S ribosomal protein L9, mitochondrial</fullName>
    </alternativeName>
</protein>
<reference evidence="12" key="1">
    <citation type="submission" date="2025-08" db="UniProtKB">
        <authorList>
            <consortium name="RefSeq"/>
        </authorList>
    </citation>
    <scope>IDENTIFICATION</scope>
    <source>
        <tissue evidence="12">Gonad</tissue>
    </source>
</reference>
<evidence type="ECO:0000256" key="4">
    <source>
        <dbReference type="ARBA" id="ARBA00022980"/>
    </source>
</evidence>
<dbReference type="GO" id="GO:0006412">
    <property type="term" value="P:translation"/>
    <property type="evidence" value="ECO:0007669"/>
    <property type="project" value="InterPro"/>
</dbReference>
<name>A0A6P4ZWC2_BRABE</name>
<dbReference type="OrthoDB" id="5555409at2759"/>
<feature type="domain" description="Large ribosomal subunit protein bL9m C-terminal" evidence="10">
    <location>
        <begin position="138"/>
        <end position="219"/>
    </location>
</feature>
<evidence type="ECO:0000256" key="1">
    <source>
        <dbReference type="ARBA" id="ARBA00004173"/>
    </source>
</evidence>
<dbReference type="AlphaFoldDB" id="A0A6P4ZWC2"/>
<keyword evidence="6" id="KW-0687">Ribonucleoprotein</keyword>
<dbReference type="InterPro" id="IPR036935">
    <property type="entry name" value="Ribosomal_bL9_N_sf"/>
</dbReference>
<dbReference type="InterPro" id="IPR000244">
    <property type="entry name" value="Ribosomal_bL9"/>
</dbReference>
<dbReference type="SUPFAM" id="SSF55658">
    <property type="entry name" value="L9 N-domain-like"/>
    <property type="match status" value="1"/>
</dbReference>
<dbReference type="FunFam" id="3.40.5.10:FF:000005">
    <property type="entry name" value="39S ribosomal protein L9, mitochondrial"/>
    <property type="match status" value="1"/>
</dbReference>
<evidence type="ECO:0000313" key="12">
    <source>
        <dbReference type="RefSeq" id="XP_019635247.1"/>
    </source>
</evidence>
<dbReference type="InterPro" id="IPR009027">
    <property type="entry name" value="Ribosomal_bL9/RNase_H1_N"/>
</dbReference>
<comment type="similarity">
    <text evidence="2">Belongs to the bacterial ribosomal protein bL9 family.</text>
</comment>
<dbReference type="KEGG" id="bbel:109478227"/>
<dbReference type="RefSeq" id="XP_019635247.1">
    <property type="nucleotide sequence ID" value="XM_019779688.1"/>
</dbReference>
<dbReference type="PANTHER" id="PTHR21368">
    <property type="entry name" value="50S RIBOSOMAL PROTEIN L9"/>
    <property type="match status" value="1"/>
</dbReference>
<evidence type="ECO:0000256" key="7">
    <source>
        <dbReference type="ARBA" id="ARBA00035194"/>
    </source>
</evidence>
<dbReference type="GeneID" id="109478227"/>
<evidence type="ECO:0000259" key="9">
    <source>
        <dbReference type="Pfam" id="PF01281"/>
    </source>
</evidence>
<proteinExistence type="inferred from homology"/>
<dbReference type="Pfam" id="PF01281">
    <property type="entry name" value="Ribosomal_L9_N"/>
    <property type="match status" value="1"/>
</dbReference>
<evidence type="ECO:0000256" key="6">
    <source>
        <dbReference type="ARBA" id="ARBA00023274"/>
    </source>
</evidence>
<sequence length="230" mass="26395">MSVNLSQLAVASRQLLQAARRSAECLSLQQRRTTYILKRSHPLRLLKEGHEHRLKKMNKVYELVEETSSQDAKHKLELILTEDVPKIGKKGDVVLVRKQIGRNKLLATGLAVYASPENRQMFEDRKIEDPSLRKLSLTAEKTLEYLSQQTLTIPVRDDWPDGWVMTKEHLSHWMYRKLMIVAPPHTITLPEEPVDRLGSYTFTVTINEMESVEVPLEMVQQTPAGEVSQS</sequence>
<keyword evidence="4" id="KW-0689">Ribosomal protein</keyword>
<feature type="domain" description="Ribosomal protein L9" evidence="9">
    <location>
        <begin position="77"/>
        <end position="121"/>
    </location>
</feature>
<evidence type="ECO:0000256" key="5">
    <source>
        <dbReference type="ARBA" id="ARBA00023128"/>
    </source>
</evidence>
<keyword evidence="11" id="KW-1185">Reference proteome</keyword>
<dbReference type="GO" id="GO:0003735">
    <property type="term" value="F:structural constituent of ribosome"/>
    <property type="evidence" value="ECO:0007669"/>
    <property type="project" value="InterPro"/>
</dbReference>
<evidence type="ECO:0000259" key="10">
    <source>
        <dbReference type="Pfam" id="PF22078"/>
    </source>
</evidence>
<dbReference type="GO" id="GO:0005739">
    <property type="term" value="C:mitochondrion"/>
    <property type="evidence" value="ECO:0007669"/>
    <property type="project" value="UniProtKB-SubCell"/>
</dbReference>